<organism evidence="7 8">
    <name type="scientific">Lentithecium fluviatile CBS 122367</name>
    <dbReference type="NCBI Taxonomy" id="1168545"/>
    <lineage>
        <taxon>Eukaryota</taxon>
        <taxon>Fungi</taxon>
        <taxon>Dikarya</taxon>
        <taxon>Ascomycota</taxon>
        <taxon>Pezizomycotina</taxon>
        <taxon>Dothideomycetes</taxon>
        <taxon>Pleosporomycetidae</taxon>
        <taxon>Pleosporales</taxon>
        <taxon>Massarineae</taxon>
        <taxon>Lentitheciaceae</taxon>
        <taxon>Lentithecium</taxon>
    </lineage>
</organism>
<dbReference type="EMBL" id="MU005624">
    <property type="protein sequence ID" value="KAF2677300.1"/>
    <property type="molecule type" value="Genomic_DNA"/>
</dbReference>
<evidence type="ECO:0000259" key="5">
    <source>
        <dbReference type="Pfam" id="PF00891"/>
    </source>
</evidence>
<dbReference type="Proteomes" id="UP000799291">
    <property type="component" value="Unassembled WGS sequence"/>
</dbReference>
<dbReference type="SUPFAM" id="SSF53335">
    <property type="entry name" value="S-adenosyl-L-methionine-dependent methyltransferases"/>
    <property type="match status" value="1"/>
</dbReference>
<keyword evidence="2 7" id="KW-0808">Transferase</keyword>
<evidence type="ECO:0000313" key="8">
    <source>
        <dbReference type="Proteomes" id="UP000799291"/>
    </source>
</evidence>
<dbReference type="Gene3D" id="3.40.50.150">
    <property type="entry name" value="Vaccinia Virus protein VP39"/>
    <property type="match status" value="1"/>
</dbReference>
<dbReference type="InterPro" id="IPR001077">
    <property type="entry name" value="COMT_C"/>
</dbReference>
<name>A0A6G1IGY6_9PLEO</name>
<accession>A0A6G1IGY6</accession>
<evidence type="ECO:0000256" key="1">
    <source>
        <dbReference type="ARBA" id="ARBA00022603"/>
    </source>
</evidence>
<dbReference type="PANTHER" id="PTHR43712">
    <property type="entry name" value="PUTATIVE (AFU_ORTHOLOGUE AFUA_4G14580)-RELATED"/>
    <property type="match status" value="1"/>
</dbReference>
<keyword evidence="8" id="KW-1185">Reference proteome</keyword>
<dbReference type="PIRSF" id="PIRSF005739">
    <property type="entry name" value="O-mtase"/>
    <property type="match status" value="1"/>
</dbReference>
<evidence type="ECO:0000313" key="7">
    <source>
        <dbReference type="EMBL" id="KAF2677300.1"/>
    </source>
</evidence>
<dbReference type="InterPro" id="IPR012967">
    <property type="entry name" value="COMT_dimerisation"/>
</dbReference>
<dbReference type="InterPro" id="IPR016461">
    <property type="entry name" value="COMT-like"/>
</dbReference>
<evidence type="ECO:0000256" key="4">
    <source>
        <dbReference type="PIRSR" id="PIRSR005739-1"/>
    </source>
</evidence>
<dbReference type="AlphaFoldDB" id="A0A6G1IGY6"/>
<dbReference type="InterPro" id="IPR036390">
    <property type="entry name" value="WH_DNA-bd_sf"/>
</dbReference>
<dbReference type="GO" id="GO:0046983">
    <property type="term" value="F:protein dimerization activity"/>
    <property type="evidence" value="ECO:0007669"/>
    <property type="project" value="InterPro"/>
</dbReference>
<dbReference type="OrthoDB" id="1606438at2759"/>
<dbReference type="Pfam" id="PF00891">
    <property type="entry name" value="Methyltransf_2"/>
    <property type="match status" value="1"/>
</dbReference>
<dbReference type="SUPFAM" id="SSF46785">
    <property type="entry name" value="Winged helix' DNA-binding domain"/>
    <property type="match status" value="1"/>
</dbReference>
<keyword evidence="3" id="KW-0949">S-adenosyl-L-methionine</keyword>
<dbReference type="PROSITE" id="PS51683">
    <property type="entry name" value="SAM_OMT_II"/>
    <property type="match status" value="1"/>
</dbReference>
<dbReference type="GO" id="GO:0008171">
    <property type="term" value="F:O-methyltransferase activity"/>
    <property type="evidence" value="ECO:0007669"/>
    <property type="project" value="InterPro"/>
</dbReference>
<evidence type="ECO:0000256" key="3">
    <source>
        <dbReference type="ARBA" id="ARBA00022691"/>
    </source>
</evidence>
<dbReference type="InterPro" id="IPR029063">
    <property type="entry name" value="SAM-dependent_MTases_sf"/>
</dbReference>
<feature type="domain" description="O-methyltransferase C-terminal" evidence="5">
    <location>
        <begin position="230"/>
        <end position="384"/>
    </location>
</feature>
<keyword evidence="1 7" id="KW-0489">Methyltransferase</keyword>
<dbReference type="InterPro" id="IPR036388">
    <property type="entry name" value="WH-like_DNA-bd_sf"/>
</dbReference>
<sequence length="409" mass="46312">MESVLVDLITALQTASDRLNAVNLDEVLHDTEKLPDKQSTRLASDALDLLESLRLRLEPRQLILADHFMGYMSTKALCTAVELNIPDILQEGPKSLPDLSKTCNAREDRLRQVMRTLRNNGIFSYSYEFDIYSNNSTSTLLLSTHWTQWRNWVDLYGNEFYDMARGLQQSCKEDAVRCPAQINYDTDNSMFKYFTDQGWIPKFHKTLSGGAVAQAPGIVEDYPWHEVASSDVLDIGGGGGGLIASLLRAHPEMTGGVFDLPRVVEQAKIHFHAPDGMYADVGSQVPEKNLSSGDFMTEVPPREVYTMKWCLHDWDDEKAIIILKTIRRAIKEGSKSRLVILECVLEDGHMGRMSRYGDMNMMIAVGGKERDEREWQSLADRSGWDMRRIYHLRNAWPCAIEFVPGSNAP</sequence>
<dbReference type="Pfam" id="PF08100">
    <property type="entry name" value="Dimerisation"/>
    <property type="match status" value="1"/>
</dbReference>
<dbReference type="PANTHER" id="PTHR43712:SF2">
    <property type="entry name" value="O-METHYLTRANSFERASE CICE"/>
    <property type="match status" value="1"/>
</dbReference>
<evidence type="ECO:0000256" key="2">
    <source>
        <dbReference type="ARBA" id="ARBA00022679"/>
    </source>
</evidence>
<gene>
    <name evidence="7" type="ORF">K458DRAFT_447111</name>
</gene>
<dbReference type="Gene3D" id="1.10.10.10">
    <property type="entry name" value="Winged helix-like DNA-binding domain superfamily/Winged helix DNA-binding domain"/>
    <property type="match status" value="1"/>
</dbReference>
<protein>
    <submittedName>
        <fullName evidence="7">Putative O-methyltransferase</fullName>
    </submittedName>
</protein>
<reference evidence="7" key="1">
    <citation type="journal article" date="2020" name="Stud. Mycol.">
        <title>101 Dothideomycetes genomes: a test case for predicting lifestyles and emergence of pathogens.</title>
        <authorList>
            <person name="Haridas S."/>
            <person name="Albert R."/>
            <person name="Binder M."/>
            <person name="Bloem J."/>
            <person name="Labutti K."/>
            <person name="Salamov A."/>
            <person name="Andreopoulos B."/>
            <person name="Baker S."/>
            <person name="Barry K."/>
            <person name="Bills G."/>
            <person name="Bluhm B."/>
            <person name="Cannon C."/>
            <person name="Castanera R."/>
            <person name="Culley D."/>
            <person name="Daum C."/>
            <person name="Ezra D."/>
            <person name="Gonzalez J."/>
            <person name="Henrissat B."/>
            <person name="Kuo A."/>
            <person name="Liang C."/>
            <person name="Lipzen A."/>
            <person name="Lutzoni F."/>
            <person name="Magnuson J."/>
            <person name="Mondo S."/>
            <person name="Nolan M."/>
            <person name="Ohm R."/>
            <person name="Pangilinan J."/>
            <person name="Park H.-J."/>
            <person name="Ramirez L."/>
            <person name="Alfaro M."/>
            <person name="Sun H."/>
            <person name="Tritt A."/>
            <person name="Yoshinaga Y."/>
            <person name="Zwiers L.-H."/>
            <person name="Turgeon B."/>
            <person name="Goodwin S."/>
            <person name="Spatafora J."/>
            <person name="Crous P."/>
            <person name="Grigoriev I."/>
        </authorList>
    </citation>
    <scope>NUCLEOTIDE SEQUENCE</scope>
    <source>
        <strain evidence="7">CBS 122367</strain>
    </source>
</reference>
<feature type="domain" description="O-methyltransferase dimerisation" evidence="6">
    <location>
        <begin position="66"/>
        <end position="143"/>
    </location>
</feature>
<evidence type="ECO:0000259" key="6">
    <source>
        <dbReference type="Pfam" id="PF08100"/>
    </source>
</evidence>
<feature type="active site" description="Proton acceptor" evidence="4">
    <location>
        <position position="312"/>
    </location>
</feature>
<proteinExistence type="predicted"/>
<dbReference type="GO" id="GO:0032259">
    <property type="term" value="P:methylation"/>
    <property type="evidence" value="ECO:0007669"/>
    <property type="project" value="UniProtKB-KW"/>
</dbReference>